<dbReference type="Proteomes" id="UP000288716">
    <property type="component" value="Unassembled WGS sequence"/>
</dbReference>
<evidence type="ECO:0000256" key="7">
    <source>
        <dbReference type="SAM" id="MobiDB-lite"/>
    </source>
</evidence>
<keyword evidence="5" id="KW-0333">Golgi apparatus</keyword>
<evidence type="ECO:0000313" key="9">
    <source>
        <dbReference type="EMBL" id="RWS26749.1"/>
    </source>
</evidence>
<feature type="compositionally biased region" description="Low complexity" evidence="7">
    <location>
        <begin position="115"/>
        <end position="128"/>
    </location>
</feature>
<sequence>MSENRTFGGRSVIESMEQISRMKHTETKIATRDKKCWNHCFVCEITSNNVFVFTTPNKFAQHLREYHSTKEGGSYVCKFGKNGICSSLPLEGVSDKDYESHIAKNHIFPKRSKQNSNGNTSESSISSHVSEEKSRKYRKRSRIFPLPSAAVCEAMQASSSNKLVDGNIAAQPNLLHELDYQKKWDVYSCTSSLTSILNDPQTAKSVSDVIFTKDWGVYFIDSGIVPPSPFLPKVSNIVFESYRTKVAQRASSLNEKFLKSRILQREAVNLPKTKIDEIIPNIFMKPEFSLENSENFSTLLSLCKSNDLLKTQTLRKEDIKHLENQLTDYLDVVEEHLSCQISLRFRDFFHIMNAMDSVMDQLNKTIKEVTAVRKHCQYLKQWLIRPSLRNIQITKTRVNAVSVYNKIKLMSTVHQTQPTIQLLLSISDYVGALDLISTSQEVVSQELGGLSCFRHLKSQLTEIEKVIDHMMRDEFIKYTNAEWNRPLNVSDEQCTISDEDRFASIVLGMLRIERFDFVDTFREEASTAVKTVIKQMVIEALSREDNLDVNNRQEIGLFDQLREVEFTKWITMLSEIFDNLVVLLKRIEAVYSVMTRTVYEASGDSHLESNPDCPKKNQIVVCIISDTDLIKLRPE</sequence>
<evidence type="ECO:0000256" key="2">
    <source>
        <dbReference type="ARBA" id="ARBA00009150"/>
    </source>
</evidence>
<dbReference type="STRING" id="299467.A0A443SGW3"/>
<dbReference type="GO" id="GO:0006896">
    <property type="term" value="P:Golgi to vacuole transport"/>
    <property type="evidence" value="ECO:0007669"/>
    <property type="project" value="TreeGrafter"/>
</dbReference>
<gene>
    <name evidence="9" type="ORF">B4U80_05309</name>
</gene>
<evidence type="ECO:0000259" key="8">
    <source>
        <dbReference type="Pfam" id="PF10475"/>
    </source>
</evidence>
<dbReference type="PANTHER" id="PTHR12965">
    <property type="entry name" value="VACUOLAR PROTEIN SORTING 54"/>
    <property type="match status" value="1"/>
</dbReference>
<dbReference type="GO" id="GO:0019905">
    <property type="term" value="F:syntaxin binding"/>
    <property type="evidence" value="ECO:0007669"/>
    <property type="project" value="TreeGrafter"/>
</dbReference>
<evidence type="ECO:0000256" key="5">
    <source>
        <dbReference type="ARBA" id="ARBA00023034"/>
    </source>
</evidence>
<comment type="subcellular location">
    <subcellularLocation>
        <location evidence="1">Golgi apparatus</location>
        <location evidence="1">trans-Golgi network</location>
    </subcellularLocation>
</comment>
<keyword evidence="10" id="KW-1185">Reference proteome</keyword>
<dbReference type="Pfam" id="PF10475">
    <property type="entry name" value="Vps54_N"/>
    <property type="match status" value="1"/>
</dbReference>
<dbReference type="InterPro" id="IPR019515">
    <property type="entry name" value="VPS54_N"/>
</dbReference>
<proteinExistence type="inferred from homology"/>
<evidence type="ECO:0000313" key="10">
    <source>
        <dbReference type="Proteomes" id="UP000288716"/>
    </source>
</evidence>
<dbReference type="OrthoDB" id="10259024at2759"/>
<keyword evidence="6" id="KW-0175">Coiled coil</keyword>
<dbReference type="EMBL" id="NCKV01002502">
    <property type="protein sequence ID" value="RWS26749.1"/>
    <property type="molecule type" value="Genomic_DNA"/>
</dbReference>
<comment type="similarity">
    <text evidence="2">Belongs to the VPS54 family.</text>
</comment>
<protein>
    <submittedName>
        <fullName evidence="9">Vacuolar protein sorting-associated protein 54-like protein</fullName>
    </submittedName>
</protein>
<dbReference type="InterPro" id="IPR039745">
    <property type="entry name" value="Vps54"/>
</dbReference>
<keyword evidence="3" id="KW-0813">Transport</keyword>
<evidence type="ECO:0000256" key="1">
    <source>
        <dbReference type="ARBA" id="ARBA00004601"/>
    </source>
</evidence>
<reference evidence="9 10" key="1">
    <citation type="journal article" date="2018" name="Gigascience">
        <title>Genomes of trombidid mites reveal novel predicted allergens and laterally-transferred genes associated with secondary metabolism.</title>
        <authorList>
            <person name="Dong X."/>
            <person name="Chaisiri K."/>
            <person name="Xia D."/>
            <person name="Armstrong S.D."/>
            <person name="Fang Y."/>
            <person name="Donnelly M.J."/>
            <person name="Kadowaki T."/>
            <person name="McGarry J.W."/>
            <person name="Darby A.C."/>
            <person name="Makepeace B.L."/>
        </authorList>
    </citation>
    <scope>NUCLEOTIDE SEQUENCE [LARGE SCALE GENOMIC DNA]</scope>
    <source>
        <strain evidence="9">UoL-UT</strain>
    </source>
</reference>
<comment type="caution">
    <text evidence="9">The sequence shown here is derived from an EMBL/GenBank/DDBJ whole genome shotgun (WGS) entry which is preliminary data.</text>
</comment>
<feature type="region of interest" description="Disordered" evidence="7">
    <location>
        <begin position="106"/>
        <end position="136"/>
    </location>
</feature>
<evidence type="ECO:0000256" key="6">
    <source>
        <dbReference type="ARBA" id="ARBA00023054"/>
    </source>
</evidence>
<dbReference type="VEuPathDB" id="VectorBase:LDEU005289"/>
<dbReference type="GO" id="GO:0000938">
    <property type="term" value="C:GARP complex"/>
    <property type="evidence" value="ECO:0007669"/>
    <property type="project" value="InterPro"/>
</dbReference>
<dbReference type="GO" id="GO:0015031">
    <property type="term" value="P:protein transport"/>
    <property type="evidence" value="ECO:0007669"/>
    <property type="project" value="UniProtKB-KW"/>
</dbReference>
<dbReference type="GO" id="GO:0005829">
    <property type="term" value="C:cytosol"/>
    <property type="evidence" value="ECO:0007669"/>
    <property type="project" value="GOC"/>
</dbReference>
<dbReference type="PANTHER" id="PTHR12965:SF0">
    <property type="entry name" value="VACUOLAR PROTEIN SORTING-ASSOCIATED PROTEIN 54"/>
    <property type="match status" value="1"/>
</dbReference>
<name>A0A443SGW3_9ACAR</name>
<dbReference type="GO" id="GO:0042147">
    <property type="term" value="P:retrograde transport, endosome to Golgi"/>
    <property type="evidence" value="ECO:0007669"/>
    <property type="project" value="InterPro"/>
</dbReference>
<evidence type="ECO:0000256" key="3">
    <source>
        <dbReference type="ARBA" id="ARBA00022448"/>
    </source>
</evidence>
<organism evidence="9 10">
    <name type="scientific">Leptotrombidium deliense</name>
    <dbReference type="NCBI Taxonomy" id="299467"/>
    <lineage>
        <taxon>Eukaryota</taxon>
        <taxon>Metazoa</taxon>
        <taxon>Ecdysozoa</taxon>
        <taxon>Arthropoda</taxon>
        <taxon>Chelicerata</taxon>
        <taxon>Arachnida</taxon>
        <taxon>Acari</taxon>
        <taxon>Acariformes</taxon>
        <taxon>Trombidiformes</taxon>
        <taxon>Prostigmata</taxon>
        <taxon>Anystina</taxon>
        <taxon>Parasitengona</taxon>
        <taxon>Trombiculoidea</taxon>
        <taxon>Trombiculidae</taxon>
        <taxon>Leptotrombidium</taxon>
    </lineage>
</organism>
<dbReference type="AlphaFoldDB" id="A0A443SGW3"/>
<feature type="domain" description="Vacuolar protein sorting-associated protein 54 N-terminal" evidence="8">
    <location>
        <begin position="312"/>
        <end position="473"/>
    </location>
</feature>
<accession>A0A443SGW3</accession>
<evidence type="ECO:0000256" key="4">
    <source>
        <dbReference type="ARBA" id="ARBA00022927"/>
    </source>
</evidence>
<keyword evidence="4" id="KW-0653">Protein transport</keyword>